<feature type="domain" description="DUF6242" evidence="2">
    <location>
        <begin position="178"/>
        <end position="247"/>
    </location>
</feature>
<feature type="chain" id="PRO_5026762529" description="DUF6242 domain-containing protein" evidence="1">
    <location>
        <begin position="25"/>
        <end position="466"/>
    </location>
</feature>
<dbReference type="Pfam" id="PF25852">
    <property type="entry name" value="DUF6242_C"/>
    <property type="match status" value="1"/>
</dbReference>
<dbReference type="InterPro" id="IPR015943">
    <property type="entry name" value="WD40/YVTN_repeat-like_dom_sf"/>
</dbReference>
<dbReference type="InterPro" id="IPR058667">
    <property type="entry name" value="DUF6242_C"/>
</dbReference>
<protein>
    <recommendedName>
        <fullName evidence="2">DUF6242 domain-containing protein</fullName>
    </recommendedName>
</protein>
<evidence type="ECO:0000256" key="1">
    <source>
        <dbReference type="SAM" id="SignalP"/>
    </source>
</evidence>
<feature type="signal peptide" evidence="1">
    <location>
        <begin position="1"/>
        <end position="24"/>
    </location>
</feature>
<dbReference type="CDD" id="cd15482">
    <property type="entry name" value="Sialidase_non-viral"/>
    <property type="match status" value="1"/>
</dbReference>
<comment type="caution">
    <text evidence="3">The sequence shown here is derived from an EMBL/GenBank/DDBJ whole genome shotgun (WGS) entry which is preliminary data.</text>
</comment>
<evidence type="ECO:0000259" key="2">
    <source>
        <dbReference type="Pfam" id="PF25852"/>
    </source>
</evidence>
<dbReference type="Proteomes" id="UP000320948">
    <property type="component" value="Unassembled WGS sequence"/>
</dbReference>
<gene>
    <name evidence="3" type="ORF">DI628_07940</name>
</gene>
<dbReference type="PROSITE" id="PS51257">
    <property type="entry name" value="PROKAR_LIPOPROTEIN"/>
    <property type="match status" value="1"/>
</dbReference>
<dbReference type="Gene3D" id="2.130.10.10">
    <property type="entry name" value="YVTN repeat-like/Quinoprotein amine dehydrogenase"/>
    <property type="match status" value="2"/>
</dbReference>
<evidence type="ECO:0000313" key="3">
    <source>
        <dbReference type="EMBL" id="TKW60811.1"/>
    </source>
</evidence>
<dbReference type="AlphaFoldDB" id="A0A6N4RC26"/>
<keyword evidence="1" id="KW-0732">Signal</keyword>
<sequence length="466" mass="47699">MPSVIRHLVLVAGLVLASPVAVWAACTSPAGNAGAVIFSTTAKTMQYCNGTNWVNTGASVPAATQSGCTNPTGAPGAVIYAKPRGVVQFCNGQDWVDTSCAADRSPNGSGCGGKAPGTIQYSSTANELQFCDSTNWVAMGWGCAGSSGGSSGGSCGSGDLGWTNIAGAGNHQWSQIFVTADGSKIYALATDGLYRSTDSGATWSGPIATGGQTFNSLTGNSDGSILYAINDSNKLYKSTNNGTSWSLMTTSHDVSTVSINTTGSLIWIFDSSNYILSYSSNGGASWTTVTKPDPGASRVYTSVSISADGSNAYVAVLNLMTSGSKLFRSTDSGASWTEIYSVPNAYIYLSPISSNGSIISMQVIGLSGSGSTTMLSTNSGTSWASSGLPQDIIIFSMSADGTKMIAGPLEADVLIRPRMSVNSGATWTEQTSLNTTMYVGAISAQGNKFVISEVGASTPLQTSSCP</sequence>
<dbReference type="SUPFAM" id="SSF110296">
    <property type="entry name" value="Oligoxyloglucan reducing end-specific cellobiohydrolase"/>
    <property type="match status" value="1"/>
</dbReference>
<accession>A0A6N4RC26</accession>
<dbReference type="EMBL" id="VAFM01000002">
    <property type="protein sequence ID" value="TKW60811.1"/>
    <property type="molecule type" value="Genomic_DNA"/>
</dbReference>
<reference evidence="3 4" key="1">
    <citation type="journal article" date="2017" name="Nat. Commun.">
        <title>In situ click chemistry generation of cyclooxygenase-2 inhibitors.</title>
        <authorList>
            <person name="Bhardwaj A."/>
            <person name="Kaur J."/>
            <person name="Wuest M."/>
            <person name="Wuest F."/>
        </authorList>
    </citation>
    <scope>NUCLEOTIDE SEQUENCE [LARGE SCALE GENOMIC DNA]</scope>
    <source>
        <strain evidence="3">S2_018_000_R2_106</strain>
    </source>
</reference>
<name>A0A6N4RC26_BLAVI</name>
<proteinExistence type="predicted"/>
<evidence type="ECO:0000313" key="4">
    <source>
        <dbReference type="Proteomes" id="UP000320948"/>
    </source>
</evidence>
<organism evidence="3 4">
    <name type="scientific">Blastochloris viridis</name>
    <name type="common">Rhodopseudomonas viridis</name>
    <dbReference type="NCBI Taxonomy" id="1079"/>
    <lineage>
        <taxon>Bacteria</taxon>
        <taxon>Pseudomonadati</taxon>
        <taxon>Pseudomonadota</taxon>
        <taxon>Alphaproteobacteria</taxon>
        <taxon>Hyphomicrobiales</taxon>
        <taxon>Blastochloridaceae</taxon>
        <taxon>Blastochloris</taxon>
    </lineage>
</organism>